<accession>A0A517T2W9</accession>
<proteinExistence type="predicted"/>
<keyword evidence="3" id="KW-1185">Reference proteome</keyword>
<evidence type="ECO:0000313" key="2">
    <source>
        <dbReference type="EMBL" id="QDT62706.1"/>
    </source>
</evidence>
<dbReference type="EMBL" id="CP036272">
    <property type="protein sequence ID" value="QDT62706.1"/>
    <property type="molecule type" value="Genomic_DNA"/>
</dbReference>
<sequence length="72" mass="7628">MNGDLPGQTNYLGGSPNESLVGEIFGVGTYERALTPEEIGGLARAFAVPEPSSLAMLSIGCVGLMFRRRKRA</sequence>
<dbReference type="AlphaFoldDB" id="A0A517T2W9"/>
<feature type="domain" description="Ice-binding protein C-terminal" evidence="1">
    <location>
        <begin position="47"/>
        <end position="69"/>
    </location>
</feature>
<gene>
    <name evidence="2" type="ORF">SV7mr_52570</name>
</gene>
<organism evidence="2 3">
    <name type="scientific">Stieleria bergensis</name>
    <dbReference type="NCBI Taxonomy" id="2528025"/>
    <lineage>
        <taxon>Bacteria</taxon>
        <taxon>Pseudomonadati</taxon>
        <taxon>Planctomycetota</taxon>
        <taxon>Planctomycetia</taxon>
        <taxon>Pirellulales</taxon>
        <taxon>Pirellulaceae</taxon>
        <taxon>Stieleria</taxon>
    </lineage>
</organism>
<dbReference type="InterPro" id="IPR013424">
    <property type="entry name" value="Ice-binding_C"/>
</dbReference>
<evidence type="ECO:0000313" key="3">
    <source>
        <dbReference type="Proteomes" id="UP000315003"/>
    </source>
</evidence>
<dbReference type="Proteomes" id="UP000315003">
    <property type="component" value="Chromosome"/>
</dbReference>
<dbReference type="RefSeq" id="WP_419187886.1">
    <property type="nucleotide sequence ID" value="NZ_CP036272.1"/>
</dbReference>
<dbReference type="Pfam" id="PF07589">
    <property type="entry name" value="PEP-CTERM"/>
    <property type="match status" value="1"/>
</dbReference>
<protein>
    <submittedName>
        <fullName evidence="2">PEP-CTERM motif protein</fullName>
    </submittedName>
</protein>
<evidence type="ECO:0000259" key="1">
    <source>
        <dbReference type="Pfam" id="PF07589"/>
    </source>
</evidence>
<reference evidence="2 3" key="1">
    <citation type="submission" date="2019-02" db="EMBL/GenBank/DDBJ databases">
        <title>Deep-cultivation of Planctomycetes and their phenomic and genomic characterization uncovers novel biology.</title>
        <authorList>
            <person name="Wiegand S."/>
            <person name="Jogler M."/>
            <person name="Boedeker C."/>
            <person name="Pinto D."/>
            <person name="Vollmers J."/>
            <person name="Rivas-Marin E."/>
            <person name="Kohn T."/>
            <person name="Peeters S.H."/>
            <person name="Heuer A."/>
            <person name="Rast P."/>
            <person name="Oberbeckmann S."/>
            <person name="Bunk B."/>
            <person name="Jeske O."/>
            <person name="Meyerdierks A."/>
            <person name="Storesund J.E."/>
            <person name="Kallscheuer N."/>
            <person name="Luecker S."/>
            <person name="Lage O.M."/>
            <person name="Pohl T."/>
            <person name="Merkel B.J."/>
            <person name="Hornburger P."/>
            <person name="Mueller R.-W."/>
            <person name="Bruemmer F."/>
            <person name="Labrenz M."/>
            <person name="Spormann A.M."/>
            <person name="Op den Camp H."/>
            <person name="Overmann J."/>
            <person name="Amann R."/>
            <person name="Jetten M.S.M."/>
            <person name="Mascher T."/>
            <person name="Medema M.H."/>
            <person name="Devos D.P."/>
            <person name="Kaster A.-K."/>
            <person name="Ovreas L."/>
            <person name="Rohde M."/>
            <person name="Galperin M.Y."/>
            <person name="Jogler C."/>
        </authorList>
    </citation>
    <scope>NUCLEOTIDE SEQUENCE [LARGE SCALE GENOMIC DNA]</scope>
    <source>
        <strain evidence="2 3">SV_7m_r</strain>
    </source>
</reference>
<name>A0A517T2W9_9BACT</name>
<dbReference type="NCBIfam" id="TIGR02595">
    <property type="entry name" value="PEP_CTERM"/>
    <property type="match status" value="1"/>
</dbReference>